<organism evidence="1 2">
    <name type="scientific">Cellulomonas cellasea</name>
    <dbReference type="NCBI Taxonomy" id="43670"/>
    <lineage>
        <taxon>Bacteria</taxon>
        <taxon>Bacillati</taxon>
        <taxon>Actinomycetota</taxon>
        <taxon>Actinomycetes</taxon>
        <taxon>Micrococcales</taxon>
        <taxon>Cellulomonadaceae</taxon>
        <taxon>Cellulomonas</taxon>
    </lineage>
</organism>
<name>A0A4Y3KY78_9CELL</name>
<evidence type="ECO:0000313" key="2">
    <source>
        <dbReference type="Proteomes" id="UP000317046"/>
    </source>
</evidence>
<gene>
    <name evidence="1" type="ORF">CCE01nite_30210</name>
</gene>
<proteinExistence type="predicted"/>
<dbReference type="AlphaFoldDB" id="A0A4Y3KY78"/>
<accession>A0A4Y3KY78</accession>
<dbReference type="Proteomes" id="UP000317046">
    <property type="component" value="Unassembled WGS sequence"/>
</dbReference>
<comment type="caution">
    <text evidence="1">The sequence shown here is derived from an EMBL/GenBank/DDBJ whole genome shotgun (WGS) entry which is preliminary data.</text>
</comment>
<dbReference type="EMBL" id="BJLR01000028">
    <property type="protein sequence ID" value="GEA89072.1"/>
    <property type="molecule type" value="Genomic_DNA"/>
</dbReference>
<reference evidence="1" key="1">
    <citation type="submission" date="2019-06" db="EMBL/GenBank/DDBJ databases">
        <title>Whole genome shotgun sequence of Cellulomonas cellasea NBRC 3753.</title>
        <authorList>
            <person name="Hosoyama A."/>
            <person name="Uohara A."/>
            <person name="Ohji S."/>
            <person name="Ichikawa N."/>
        </authorList>
    </citation>
    <scope>NUCLEOTIDE SEQUENCE [LARGE SCALE GENOMIC DNA]</scope>
    <source>
        <strain evidence="1">NBRC 3753</strain>
    </source>
</reference>
<protein>
    <recommendedName>
        <fullName evidence="3">Bacterial Ig-like domain-containing protein</fullName>
    </recommendedName>
</protein>
<keyword evidence="2" id="KW-1185">Reference proteome</keyword>
<sequence length="58" mass="6055">MLGAGQPHSDRLVSRRFRKGVVVVDLAPGTHQLTAVYDGSAKVNGAATKTVEVLVPIA</sequence>
<evidence type="ECO:0008006" key="3">
    <source>
        <dbReference type="Google" id="ProtNLM"/>
    </source>
</evidence>
<evidence type="ECO:0000313" key="1">
    <source>
        <dbReference type="EMBL" id="GEA89072.1"/>
    </source>
</evidence>